<feature type="transmembrane region" description="Helical" evidence="8">
    <location>
        <begin position="169"/>
        <end position="188"/>
    </location>
</feature>
<comment type="caution">
    <text evidence="10">The sequence shown here is derived from an EMBL/GenBank/DDBJ whole genome shotgun (WGS) entry which is preliminary data.</text>
</comment>
<evidence type="ECO:0000256" key="1">
    <source>
        <dbReference type="ARBA" id="ARBA00004651"/>
    </source>
</evidence>
<feature type="transmembrane region" description="Helical" evidence="8">
    <location>
        <begin position="15"/>
        <end position="39"/>
    </location>
</feature>
<evidence type="ECO:0000256" key="7">
    <source>
        <dbReference type="ARBA" id="ARBA00023136"/>
    </source>
</evidence>
<feature type="transmembrane region" description="Helical" evidence="8">
    <location>
        <begin position="143"/>
        <end position="163"/>
    </location>
</feature>
<gene>
    <name evidence="10" type="ORF">BKH33_06510</name>
</gene>
<feature type="transmembrane region" description="Helical" evidence="8">
    <location>
        <begin position="335"/>
        <end position="355"/>
    </location>
</feature>
<protein>
    <submittedName>
        <fullName evidence="10">MFS transporter</fullName>
    </submittedName>
</protein>
<dbReference type="InterPro" id="IPR036259">
    <property type="entry name" value="MFS_trans_sf"/>
</dbReference>
<dbReference type="PANTHER" id="PTHR42718:SF9">
    <property type="entry name" value="MAJOR FACILITATOR SUPERFAMILY MULTIDRUG TRANSPORTER MFSC"/>
    <property type="match status" value="1"/>
</dbReference>
<feature type="transmembrane region" description="Helical" evidence="8">
    <location>
        <begin position="51"/>
        <end position="71"/>
    </location>
</feature>
<dbReference type="Proteomes" id="UP000187035">
    <property type="component" value="Unassembled WGS sequence"/>
</dbReference>
<keyword evidence="5 8" id="KW-0812">Transmembrane</keyword>
<feature type="transmembrane region" description="Helical" evidence="8">
    <location>
        <begin position="270"/>
        <end position="291"/>
    </location>
</feature>
<dbReference type="GO" id="GO:0005886">
    <property type="term" value="C:plasma membrane"/>
    <property type="evidence" value="ECO:0007669"/>
    <property type="project" value="UniProtKB-SubCell"/>
</dbReference>
<comment type="subcellular location">
    <subcellularLocation>
        <location evidence="1">Cell membrane</location>
        <topology evidence="1">Multi-pass membrane protein</topology>
    </subcellularLocation>
</comment>
<feature type="transmembrane region" description="Helical" evidence="8">
    <location>
        <begin position="83"/>
        <end position="106"/>
    </location>
</feature>
<feature type="transmembrane region" description="Helical" evidence="8">
    <location>
        <begin position="361"/>
        <end position="390"/>
    </location>
</feature>
<dbReference type="GeneID" id="64256102"/>
<feature type="transmembrane region" description="Helical" evidence="8">
    <location>
        <begin position="303"/>
        <end position="323"/>
    </location>
</feature>
<evidence type="ECO:0000256" key="5">
    <source>
        <dbReference type="ARBA" id="ARBA00022692"/>
    </source>
</evidence>
<dbReference type="InterPro" id="IPR004638">
    <property type="entry name" value="EmrB-like"/>
</dbReference>
<dbReference type="EMBL" id="MSRR01000010">
    <property type="protein sequence ID" value="OMG36809.1"/>
    <property type="molecule type" value="Genomic_DNA"/>
</dbReference>
<evidence type="ECO:0000256" key="6">
    <source>
        <dbReference type="ARBA" id="ARBA00022989"/>
    </source>
</evidence>
<name>A0A854D5Y2_ACTNA</name>
<sequence length="471" mass="49185">MTEDSLAITVSARQWIGLCALAGGYFIALLDLTIINLAVPSLTRDLGASTAQVFWAVNSYGLVLALAIIPSGRLGDRFGHRRLFHLGTIILAAASLACGVATSPFVLIAGRFLQGLGAGMLVPQTLTLIGVTFPEKIRGRAVGIWGSIAGTASIIGPLAGGVLIDGLSWRWVFLINLPIAALVVVLGLRSLPIEMARSVRLDLVGTFLAGIGLVALLYGCLQGPHAGWDLLTIACLPFAVFCLFVFFRYERRVDPAHAVFPQSLRRNPRFLVAAVFGLFAALGVFALTFLVSNYIQSVLGQTAFWAGAALAPASIASVVTAPIAGRWVDEGEARLVLQIGFGASAVGTALSMLIAAMGGSWVWFLGATVVFGIGNGFVMAPLTTVGMTALRGDEFGAASSLLNVLRQAGPVLGGAIVGLLMQMLAAMPTEVDPLGISSSVVAWVLGVPLLLFIVGLFVYSLVPRSLVSAID</sequence>
<feature type="transmembrane region" description="Helical" evidence="8">
    <location>
        <begin position="411"/>
        <end position="428"/>
    </location>
</feature>
<keyword evidence="4" id="KW-1003">Cell membrane</keyword>
<feature type="domain" description="Major facilitator superfamily (MFS) profile" evidence="9">
    <location>
        <begin position="17"/>
        <end position="466"/>
    </location>
</feature>
<dbReference type="InterPro" id="IPR011701">
    <property type="entry name" value="MFS"/>
</dbReference>
<feature type="transmembrane region" description="Helical" evidence="8">
    <location>
        <begin position="112"/>
        <end position="131"/>
    </location>
</feature>
<evidence type="ECO:0000256" key="4">
    <source>
        <dbReference type="ARBA" id="ARBA00022475"/>
    </source>
</evidence>
<keyword evidence="3" id="KW-0813">Transport</keyword>
<dbReference type="SUPFAM" id="SSF103473">
    <property type="entry name" value="MFS general substrate transporter"/>
    <property type="match status" value="2"/>
</dbReference>
<dbReference type="InterPro" id="IPR020846">
    <property type="entry name" value="MFS_dom"/>
</dbReference>
<dbReference type="NCBIfam" id="TIGR00711">
    <property type="entry name" value="efflux_EmrB"/>
    <property type="match status" value="1"/>
</dbReference>
<comment type="similarity">
    <text evidence="2">Belongs to the major facilitator superfamily. EmrB family.</text>
</comment>
<evidence type="ECO:0000313" key="11">
    <source>
        <dbReference type="Proteomes" id="UP000187035"/>
    </source>
</evidence>
<dbReference type="RefSeq" id="WP_003782626.1">
    <property type="nucleotide sequence ID" value="NZ_CP066049.1"/>
</dbReference>
<evidence type="ECO:0000256" key="8">
    <source>
        <dbReference type="SAM" id="Phobius"/>
    </source>
</evidence>
<dbReference type="PRINTS" id="PR01036">
    <property type="entry name" value="TCRTETB"/>
</dbReference>
<keyword evidence="6 8" id="KW-1133">Transmembrane helix</keyword>
<feature type="transmembrane region" description="Helical" evidence="8">
    <location>
        <begin position="440"/>
        <end position="462"/>
    </location>
</feature>
<dbReference type="Gene3D" id="1.20.1250.20">
    <property type="entry name" value="MFS general substrate transporter like domains"/>
    <property type="match status" value="1"/>
</dbReference>
<feature type="transmembrane region" description="Helical" evidence="8">
    <location>
        <begin position="230"/>
        <end position="249"/>
    </location>
</feature>
<organism evidence="10 11">
    <name type="scientific">Actinomyces naeslundii</name>
    <dbReference type="NCBI Taxonomy" id="1655"/>
    <lineage>
        <taxon>Bacteria</taxon>
        <taxon>Bacillati</taxon>
        <taxon>Actinomycetota</taxon>
        <taxon>Actinomycetes</taxon>
        <taxon>Actinomycetales</taxon>
        <taxon>Actinomycetaceae</taxon>
        <taxon>Actinomyces</taxon>
    </lineage>
</organism>
<accession>A0A854D5Y2</accession>
<feature type="transmembrane region" description="Helical" evidence="8">
    <location>
        <begin position="200"/>
        <end position="218"/>
    </location>
</feature>
<dbReference type="GO" id="GO:0022857">
    <property type="term" value="F:transmembrane transporter activity"/>
    <property type="evidence" value="ECO:0007669"/>
    <property type="project" value="InterPro"/>
</dbReference>
<keyword evidence="7 8" id="KW-0472">Membrane</keyword>
<proteinExistence type="inferred from homology"/>
<evidence type="ECO:0000259" key="9">
    <source>
        <dbReference type="PROSITE" id="PS50850"/>
    </source>
</evidence>
<dbReference type="PROSITE" id="PS50850">
    <property type="entry name" value="MFS"/>
    <property type="match status" value="1"/>
</dbReference>
<dbReference type="AlphaFoldDB" id="A0A854D5Y2"/>
<dbReference type="CDD" id="cd17321">
    <property type="entry name" value="MFS_MMR_MDR_like"/>
    <property type="match status" value="1"/>
</dbReference>
<evidence type="ECO:0000256" key="3">
    <source>
        <dbReference type="ARBA" id="ARBA00022448"/>
    </source>
</evidence>
<evidence type="ECO:0000313" key="10">
    <source>
        <dbReference type="EMBL" id="OMG36809.1"/>
    </source>
</evidence>
<dbReference type="Pfam" id="PF07690">
    <property type="entry name" value="MFS_1"/>
    <property type="match status" value="2"/>
</dbReference>
<evidence type="ECO:0000256" key="2">
    <source>
        <dbReference type="ARBA" id="ARBA00008537"/>
    </source>
</evidence>
<dbReference type="PANTHER" id="PTHR42718">
    <property type="entry name" value="MAJOR FACILITATOR SUPERFAMILY MULTIDRUG TRANSPORTER MFSC"/>
    <property type="match status" value="1"/>
</dbReference>
<reference evidence="10 11" key="1">
    <citation type="submission" date="2016-12" db="EMBL/GenBank/DDBJ databases">
        <title>Genomic comparison of strains in the 'Actinomyces naeslundii' group.</title>
        <authorList>
            <person name="Mughal S.R."/>
            <person name="Do T."/>
            <person name="Gilbert S.C."/>
            <person name="Witherden E.A."/>
            <person name="Didelot X."/>
            <person name="Beighton D."/>
        </authorList>
    </citation>
    <scope>NUCLEOTIDE SEQUENCE [LARGE SCALE GENOMIC DNA]</scope>
    <source>
        <strain evidence="10 11">NCTC 10301</strain>
    </source>
</reference>
<dbReference type="Gene3D" id="1.20.1720.10">
    <property type="entry name" value="Multidrug resistance protein D"/>
    <property type="match status" value="1"/>
</dbReference>